<protein>
    <submittedName>
        <fullName evidence="1">Uncharacterized protein</fullName>
    </submittedName>
</protein>
<accession>A0A382EJP7</accession>
<gene>
    <name evidence="1" type="ORF">METZ01_LOCUS203549</name>
</gene>
<reference evidence="1" key="1">
    <citation type="submission" date="2018-05" db="EMBL/GenBank/DDBJ databases">
        <authorList>
            <person name="Lanie J.A."/>
            <person name="Ng W.-L."/>
            <person name="Kazmierczak K.M."/>
            <person name="Andrzejewski T.M."/>
            <person name="Davidsen T.M."/>
            <person name="Wayne K.J."/>
            <person name="Tettelin H."/>
            <person name="Glass J.I."/>
            <person name="Rusch D."/>
            <person name="Podicherti R."/>
            <person name="Tsui H.-C.T."/>
            <person name="Winkler M.E."/>
        </authorList>
    </citation>
    <scope>NUCLEOTIDE SEQUENCE</scope>
</reference>
<sequence length="75" mass="8273">MKKIIITITAMCSLSFASVYDVGDIVSDSHQNITKSTCYAGNEYENGDSWKLADWNGATNGGHYTVIFIEMSATW</sequence>
<dbReference type="EMBL" id="UINC01044782">
    <property type="protein sequence ID" value="SVB50695.1"/>
    <property type="molecule type" value="Genomic_DNA"/>
</dbReference>
<proteinExistence type="predicted"/>
<dbReference type="AlphaFoldDB" id="A0A382EJP7"/>
<evidence type="ECO:0000313" key="1">
    <source>
        <dbReference type="EMBL" id="SVB50695.1"/>
    </source>
</evidence>
<organism evidence="1">
    <name type="scientific">marine metagenome</name>
    <dbReference type="NCBI Taxonomy" id="408172"/>
    <lineage>
        <taxon>unclassified sequences</taxon>
        <taxon>metagenomes</taxon>
        <taxon>ecological metagenomes</taxon>
    </lineage>
</organism>
<name>A0A382EJP7_9ZZZZ</name>